<dbReference type="Pfam" id="PF01490">
    <property type="entry name" value="Aa_trans"/>
    <property type="match status" value="1"/>
</dbReference>
<evidence type="ECO:0000259" key="6">
    <source>
        <dbReference type="Pfam" id="PF01490"/>
    </source>
</evidence>
<keyword evidence="4 5" id="KW-0472">Membrane</keyword>
<dbReference type="GO" id="GO:0015179">
    <property type="term" value="F:L-amino acid transmembrane transporter activity"/>
    <property type="evidence" value="ECO:0007669"/>
    <property type="project" value="TreeGrafter"/>
</dbReference>
<evidence type="ECO:0000313" key="8">
    <source>
        <dbReference type="Proteomes" id="UP000596742"/>
    </source>
</evidence>
<proteinExistence type="predicted"/>
<comment type="caution">
    <text evidence="7">The sequence shown here is derived from an EMBL/GenBank/DDBJ whole genome shotgun (WGS) entry which is preliminary data.</text>
</comment>
<dbReference type="PANTHER" id="PTHR22950:SF703">
    <property type="entry name" value="AMINO ACID TRANSPORTER TRANSMEMBRANE DOMAIN-CONTAINING PROTEIN"/>
    <property type="match status" value="1"/>
</dbReference>
<dbReference type="EMBL" id="UYJE01007169">
    <property type="protein sequence ID" value="VDI52424.1"/>
    <property type="molecule type" value="Genomic_DNA"/>
</dbReference>
<evidence type="ECO:0000256" key="3">
    <source>
        <dbReference type="ARBA" id="ARBA00022989"/>
    </source>
</evidence>
<organism evidence="7 8">
    <name type="scientific">Mytilus galloprovincialis</name>
    <name type="common">Mediterranean mussel</name>
    <dbReference type="NCBI Taxonomy" id="29158"/>
    <lineage>
        <taxon>Eukaryota</taxon>
        <taxon>Metazoa</taxon>
        <taxon>Spiralia</taxon>
        <taxon>Lophotrochozoa</taxon>
        <taxon>Mollusca</taxon>
        <taxon>Bivalvia</taxon>
        <taxon>Autobranchia</taxon>
        <taxon>Pteriomorphia</taxon>
        <taxon>Mytilida</taxon>
        <taxon>Mytiloidea</taxon>
        <taxon>Mytilidae</taxon>
        <taxon>Mytilinae</taxon>
        <taxon>Mytilus</taxon>
    </lineage>
</organism>
<keyword evidence="3 5" id="KW-1133">Transmembrane helix</keyword>
<dbReference type="PANTHER" id="PTHR22950">
    <property type="entry name" value="AMINO ACID TRANSPORTER"/>
    <property type="match status" value="1"/>
</dbReference>
<evidence type="ECO:0000256" key="2">
    <source>
        <dbReference type="ARBA" id="ARBA00022692"/>
    </source>
</evidence>
<feature type="transmembrane region" description="Helical" evidence="5">
    <location>
        <begin position="48"/>
        <end position="72"/>
    </location>
</feature>
<dbReference type="Proteomes" id="UP000596742">
    <property type="component" value="Unassembled WGS sequence"/>
</dbReference>
<sequence>MEQWTLIQENNNHGLTVWTTSVFIVGNIAGGGVLALPKAVEETGWIGFILIIVFGIFSTYTATLIGESWVIIQERYPEYRSHVPDPYPVIGEIAYGRKGRHIVNVVMNIYNYGSAVVYMVLAAGNIETLLAKVTEDISLCYWLIILAGVLAPLICLGDTKGFLADRGRSYVYHRYSVYIDNYPVTKRQGPKYACFPFNYRPT</sequence>
<dbReference type="InterPro" id="IPR013057">
    <property type="entry name" value="AA_transpt_TM"/>
</dbReference>
<protein>
    <recommendedName>
        <fullName evidence="6">Amino acid transporter transmembrane domain-containing protein</fullName>
    </recommendedName>
</protein>
<evidence type="ECO:0000256" key="4">
    <source>
        <dbReference type="ARBA" id="ARBA00023136"/>
    </source>
</evidence>
<feature type="transmembrane region" description="Helical" evidence="5">
    <location>
        <begin position="15"/>
        <end position="36"/>
    </location>
</feature>
<accession>A0A8B6FR72</accession>
<reference evidence="7" key="1">
    <citation type="submission" date="2018-11" db="EMBL/GenBank/DDBJ databases">
        <authorList>
            <person name="Alioto T."/>
            <person name="Alioto T."/>
        </authorList>
    </citation>
    <scope>NUCLEOTIDE SEQUENCE</scope>
</reference>
<name>A0A8B6FR72_MYTGA</name>
<feature type="domain" description="Amino acid transporter transmembrane" evidence="6">
    <location>
        <begin position="14"/>
        <end position="153"/>
    </location>
</feature>
<keyword evidence="2 5" id="KW-0812">Transmembrane</keyword>
<dbReference type="GO" id="GO:0005774">
    <property type="term" value="C:vacuolar membrane"/>
    <property type="evidence" value="ECO:0007669"/>
    <property type="project" value="TreeGrafter"/>
</dbReference>
<gene>
    <name evidence="7" type="ORF">MGAL_10B084501</name>
</gene>
<evidence type="ECO:0000256" key="1">
    <source>
        <dbReference type="ARBA" id="ARBA00004141"/>
    </source>
</evidence>
<evidence type="ECO:0000256" key="5">
    <source>
        <dbReference type="SAM" id="Phobius"/>
    </source>
</evidence>
<dbReference type="AlphaFoldDB" id="A0A8B6FR72"/>
<keyword evidence="8" id="KW-1185">Reference proteome</keyword>
<feature type="transmembrane region" description="Helical" evidence="5">
    <location>
        <begin position="102"/>
        <end position="121"/>
    </location>
</feature>
<comment type="subcellular location">
    <subcellularLocation>
        <location evidence="1">Membrane</location>
        <topology evidence="1">Multi-pass membrane protein</topology>
    </subcellularLocation>
</comment>
<evidence type="ECO:0000313" key="7">
    <source>
        <dbReference type="EMBL" id="VDI52424.1"/>
    </source>
</evidence>
<feature type="transmembrane region" description="Helical" evidence="5">
    <location>
        <begin position="141"/>
        <end position="159"/>
    </location>
</feature>
<dbReference type="OrthoDB" id="655540at2759"/>